<feature type="domain" description="Rad50/SbcC-type AAA" evidence="14">
    <location>
        <begin position="63"/>
        <end position="249"/>
    </location>
</feature>
<dbReference type="Proteomes" id="UP001345963">
    <property type="component" value="Unassembled WGS sequence"/>
</dbReference>
<dbReference type="Gene3D" id="3.40.50.300">
    <property type="entry name" value="P-loop containing nucleotide triphosphate hydrolases"/>
    <property type="match status" value="1"/>
</dbReference>
<comment type="subcellular location">
    <subcellularLocation>
        <location evidence="2">Chromosome</location>
        <location evidence="2">Telomere</location>
    </subcellularLocation>
    <subcellularLocation>
        <location evidence="1">Nucleus</location>
    </subcellularLocation>
</comment>
<dbReference type="InterPro" id="IPR038729">
    <property type="entry name" value="Rad50/SbcC_AAA"/>
</dbReference>
<gene>
    <name evidence="15" type="primary">SMC6_1</name>
    <name evidence="15" type="ORF">ATANTOWER_014830</name>
</gene>
<reference evidence="15 16" key="1">
    <citation type="submission" date="2021-07" db="EMBL/GenBank/DDBJ databases">
        <authorList>
            <person name="Palmer J.M."/>
        </authorList>
    </citation>
    <scope>NUCLEOTIDE SEQUENCE [LARGE SCALE GENOMIC DNA]</scope>
    <source>
        <strain evidence="15 16">AT_MEX2019</strain>
        <tissue evidence="15">Muscle</tissue>
    </source>
</reference>
<evidence type="ECO:0000256" key="8">
    <source>
        <dbReference type="ARBA" id="ARBA00022895"/>
    </source>
</evidence>
<evidence type="ECO:0000259" key="14">
    <source>
        <dbReference type="Pfam" id="PF13476"/>
    </source>
</evidence>
<evidence type="ECO:0000256" key="6">
    <source>
        <dbReference type="ARBA" id="ARBA00022763"/>
    </source>
</evidence>
<keyword evidence="11" id="KW-0234">DNA repair</keyword>
<evidence type="ECO:0000256" key="2">
    <source>
        <dbReference type="ARBA" id="ARBA00004574"/>
    </source>
</evidence>
<keyword evidence="7" id="KW-0067">ATP-binding</keyword>
<evidence type="ECO:0000256" key="5">
    <source>
        <dbReference type="ARBA" id="ARBA00022741"/>
    </source>
</evidence>
<evidence type="ECO:0000256" key="9">
    <source>
        <dbReference type="ARBA" id="ARBA00023054"/>
    </source>
</evidence>
<dbReference type="InterPro" id="IPR027417">
    <property type="entry name" value="P-loop_NTPase"/>
</dbReference>
<dbReference type="PANTHER" id="PTHR19306">
    <property type="entry name" value="STRUCTURAL MAINTENANCE OF CHROMOSOMES 5,6 SMC5, SMC6"/>
    <property type="match status" value="1"/>
</dbReference>
<dbReference type="EMBL" id="JAHUTI010078985">
    <property type="protein sequence ID" value="MED6257209.1"/>
    <property type="molecule type" value="Genomic_DNA"/>
</dbReference>
<evidence type="ECO:0000313" key="15">
    <source>
        <dbReference type="EMBL" id="MED6257209.1"/>
    </source>
</evidence>
<dbReference type="SUPFAM" id="SSF52540">
    <property type="entry name" value="P-loop containing nucleoside triphosphate hydrolases"/>
    <property type="match status" value="1"/>
</dbReference>
<feature type="compositionally biased region" description="Polar residues" evidence="13">
    <location>
        <begin position="303"/>
        <end position="316"/>
    </location>
</feature>
<evidence type="ECO:0000256" key="11">
    <source>
        <dbReference type="ARBA" id="ARBA00023204"/>
    </source>
</evidence>
<dbReference type="PANTHER" id="PTHR19306:SF7">
    <property type="entry name" value="SI:DKEY-119F1.1"/>
    <property type="match status" value="1"/>
</dbReference>
<name>A0ABU7C3K0_9TELE</name>
<keyword evidence="4" id="KW-0158">Chromosome</keyword>
<keyword evidence="9" id="KW-0175">Coiled coil</keyword>
<keyword evidence="12" id="KW-0539">Nucleus</keyword>
<keyword evidence="16" id="KW-1185">Reference proteome</keyword>
<protein>
    <submittedName>
        <fullName evidence="15">Structural maintenance of chromosomes protein 6</fullName>
    </submittedName>
</protein>
<keyword evidence="5" id="KW-0547">Nucleotide-binding</keyword>
<accession>A0ABU7C3K0</accession>
<evidence type="ECO:0000256" key="13">
    <source>
        <dbReference type="SAM" id="MobiDB-lite"/>
    </source>
</evidence>
<feature type="region of interest" description="Disordered" evidence="13">
    <location>
        <begin position="1"/>
        <end position="40"/>
    </location>
</feature>
<evidence type="ECO:0000256" key="12">
    <source>
        <dbReference type="ARBA" id="ARBA00023242"/>
    </source>
</evidence>
<evidence type="ECO:0000256" key="10">
    <source>
        <dbReference type="ARBA" id="ARBA00023172"/>
    </source>
</evidence>
<keyword evidence="8" id="KW-0779">Telomere</keyword>
<keyword evidence="6" id="KW-0227">DNA damage</keyword>
<comment type="caution">
    <text evidence="15">The sequence shown here is derived from an EMBL/GenBank/DDBJ whole genome shotgun (WGS) entry which is preliminary data.</text>
</comment>
<keyword evidence="10" id="KW-0233">DNA recombination</keyword>
<feature type="compositionally biased region" description="Basic and acidic residues" evidence="13">
    <location>
        <begin position="31"/>
        <end position="40"/>
    </location>
</feature>
<feature type="region of interest" description="Disordered" evidence="13">
    <location>
        <begin position="267"/>
        <end position="400"/>
    </location>
</feature>
<comment type="similarity">
    <text evidence="3">Belongs to the SMC family. SMC6 subfamily.</text>
</comment>
<proteinExistence type="inferred from homology"/>
<evidence type="ECO:0000256" key="7">
    <source>
        <dbReference type="ARBA" id="ARBA00022840"/>
    </source>
</evidence>
<evidence type="ECO:0000256" key="3">
    <source>
        <dbReference type="ARBA" id="ARBA00006793"/>
    </source>
</evidence>
<dbReference type="Pfam" id="PF13476">
    <property type="entry name" value="AAA_23"/>
    <property type="match status" value="1"/>
</dbReference>
<evidence type="ECO:0000313" key="16">
    <source>
        <dbReference type="Proteomes" id="UP001345963"/>
    </source>
</evidence>
<sequence>MSKRRSTAVSENPNKRLRPAANDEDEEDEEERRVTESDQEDHLLSKRFQCSGDVVSDAGIVESITLKNFMCHSLLGPFAFGSNVNFVVGNNGSGKSAILTALIVALGGNAQATNRGSSLKGFVKEGESSADVSITLRNKGRDAYKLEVYGPAITIDLRITREGLRTYKLRNKSGQVISTKKEELVSILDNFNIQVNNPVSVLTQEMSKYFLHSKGEGDKYKFFMKATQLEQMREDFIYIKATKQVTEDKVEQHGGVWIRWVVGASAGGPETKTQSSSGRPGGCPEQAQSSGVKSGALGKTSAWPGTTVSLAWNHSQPGLEPQSAWPGTTSLSPGAMVRGSPPTDPSGTGSRDNQSSNPSLNSGGLEPSLSSMSTPQRKPRRCSEPGRGGNMNLAWRTLRG</sequence>
<evidence type="ECO:0000256" key="4">
    <source>
        <dbReference type="ARBA" id="ARBA00022454"/>
    </source>
</evidence>
<organism evidence="15 16">
    <name type="scientific">Ataeniobius toweri</name>
    <dbReference type="NCBI Taxonomy" id="208326"/>
    <lineage>
        <taxon>Eukaryota</taxon>
        <taxon>Metazoa</taxon>
        <taxon>Chordata</taxon>
        <taxon>Craniata</taxon>
        <taxon>Vertebrata</taxon>
        <taxon>Euteleostomi</taxon>
        <taxon>Actinopterygii</taxon>
        <taxon>Neopterygii</taxon>
        <taxon>Teleostei</taxon>
        <taxon>Neoteleostei</taxon>
        <taxon>Acanthomorphata</taxon>
        <taxon>Ovalentaria</taxon>
        <taxon>Atherinomorphae</taxon>
        <taxon>Cyprinodontiformes</taxon>
        <taxon>Goodeidae</taxon>
        <taxon>Ataeniobius</taxon>
    </lineage>
</organism>
<evidence type="ECO:0000256" key="1">
    <source>
        <dbReference type="ARBA" id="ARBA00004123"/>
    </source>
</evidence>
<feature type="compositionally biased region" description="Polar residues" evidence="13">
    <location>
        <begin position="345"/>
        <end position="376"/>
    </location>
</feature>